<name>H0EXY1_GLAL7</name>
<dbReference type="InParanoid" id="H0EXY1"/>
<keyword evidence="2" id="KW-1185">Reference proteome</keyword>
<evidence type="ECO:0000313" key="1">
    <source>
        <dbReference type="EMBL" id="EHK96624.1"/>
    </source>
</evidence>
<dbReference type="AlphaFoldDB" id="H0EXY1"/>
<reference evidence="1 2" key="1">
    <citation type="journal article" date="2012" name="Eukaryot. Cell">
        <title>Genome sequence of the fungus Glarea lozoyensis: the first genome sequence of a species from the Helotiaceae family.</title>
        <authorList>
            <person name="Youssar L."/>
            <person name="Gruening B.A."/>
            <person name="Erxleben A."/>
            <person name="Guenther S."/>
            <person name="Huettel W."/>
        </authorList>
    </citation>
    <scope>NUCLEOTIDE SEQUENCE [LARGE SCALE GENOMIC DNA]</scope>
    <source>
        <strain evidence="2">ATCC 74030 / MF5533</strain>
    </source>
</reference>
<dbReference type="Proteomes" id="UP000005446">
    <property type="component" value="Unassembled WGS sequence"/>
</dbReference>
<evidence type="ECO:0000313" key="2">
    <source>
        <dbReference type="Proteomes" id="UP000005446"/>
    </source>
</evidence>
<dbReference type="HOGENOM" id="CLU_2922809_0_0_1"/>
<gene>
    <name evidence="1" type="ORF">M7I_7674</name>
</gene>
<sequence length="61" mass="6568">MSGVHGGFELQLQNDFCNPMLDDRAYPGLAAGADEWAFQGVDLAFFDSLMGNTGDEGNVVR</sequence>
<proteinExistence type="predicted"/>
<organism evidence="1 2">
    <name type="scientific">Glarea lozoyensis (strain ATCC 74030 / MF5533)</name>
    <dbReference type="NCBI Taxonomy" id="1104152"/>
    <lineage>
        <taxon>Eukaryota</taxon>
        <taxon>Fungi</taxon>
        <taxon>Dikarya</taxon>
        <taxon>Ascomycota</taxon>
        <taxon>Pezizomycotina</taxon>
        <taxon>Leotiomycetes</taxon>
        <taxon>Helotiales</taxon>
        <taxon>Helotiaceae</taxon>
        <taxon>Glarea</taxon>
    </lineage>
</organism>
<dbReference type="OrthoDB" id="5392779at2759"/>
<comment type="caution">
    <text evidence="1">The sequence shown here is derived from an EMBL/GenBank/DDBJ whole genome shotgun (WGS) entry which is preliminary data.</text>
</comment>
<protein>
    <submittedName>
        <fullName evidence="1">Uncharacterized protein</fullName>
    </submittedName>
</protein>
<dbReference type="EMBL" id="AGUE01000231">
    <property type="protein sequence ID" value="EHK96624.1"/>
    <property type="molecule type" value="Genomic_DNA"/>
</dbReference>
<accession>H0EXY1</accession>